<dbReference type="EMBL" id="CAJVPP010000908">
    <property type="protein sequence ID" value="CAG8521323.1"/>
    <property type="molecule type" value="Genomic_DNA"/>
</dbReference>
<evidence type="ECO:0000313" key="1">
    <source>
        <dbReference type="EMBL" id="CAG8521323.1"/>
    </source>
</evidence>
<gene>
    <name evidence="1" type="ORF">FMOSSE_LOCUS5046</name>
</gene>
<dbReference type="Proteomes" id="UP000789375">
    <property type="component" value="Unassembled WGS sequence"/>
</dbReference>
<name>A0A9N9A6C0_FUNMO</name>
<proteinExistence type="predicted"/>
<comment type="caution">
    <text evidence="1">The sequence shown here is derived from an EMBL/GenBank/DDBJ whole genome shotgun (WGS) entry which is preliminary data.</text>
</comment>
<organism evidence="1 2">
    <name type="scientific">Funneliformis mosseae</name>
    <name type="common">Endomycorrhizal fungus</name>
    <name type="synonym">Glomus mosseae</name>
    <dbReference type="NCBI Taxonomy" id="27381"/>
    <lineage>
        <taxon>Eukaryota</taxon>
        <taxon>Fungi</taxon>
        <taxon>Fungi incertae sedis</taxon>
        <taxon>Mucoromycota</taxon>
        <taxon>Glomeromycotina</taxon>
        <taxon>Glomeromycetes</taxon>
        <taxon>Glomerales</taxon>
        <taxon>Glomeraceae</taxon>
        <taxon>Funneliformis</taxon>
    </lineage>
</organism>
<reference evidence="1" key="1">
    <citation type="submission" date="2021-06" db="EMBL/GenBank/DDBJ databases">
        <authorList>
            <person name="Kallberg Y."/>
            <person name="Tangrot J."/>
            <person name="Rosling A."/>
        </authorList>
    </citation>
    <scope>NUCLEOTIDE SEQUENCE</scope>
    <source>
        <strain evidence="1">87-6 pot B 2015</strain>
    </source>
</reference>
<evidence type="ECO:0000313" key="2">
    <source>
        <dbReference type="Proteomes" id="UP000789375"/>
    </source>
</evidence>
<sequence>MKSPEDTRLYLIADRYVYQVSQLLAKENSFISKVEIFKENVNNTYKLYIENYVNSEENDYMHKISKIYVEFFYRSKNKVDILDYAGNTHTELDVIMKAFRYIIEELNPDFKIHQKYLREESFCLLSKSNDYNKGRKYDLHFLSMSEVDIGSGNLH</sequence>
<protein>
    <submittedName>
        <fullName evidence="1">7124_t:CDS:1</fullName>
    </submittedName>
</protein>
<dbReference type="AlphaFoldDB" id="A0A9N9A6C0"/>
<keyword evidence="2" id="KW-1185">Reference proteome</keyword>
<accession>A0A9N9A6C0</accession>